<name>A0A0R1GRY5_9LACO</name>
<evidence type="ECO:0000256" key="5">
    <source>
        <dbReference type="HAMAP-Rule" id="MF_01804"/>
    </source>
</evidence>
<dbReference type="HAMAP" id="MF_01804">
    <property type="entry name" value="ScpB"/>
    <property type="match status" value="1"/>
</dbReference>
<dbReference type="PANTHER" id="PTHR34298:SF2">
    <property type="entry name" value="SEGREGATION AND CONDENSATION PROTEIN B"/>
    <property type="match status" value="1"/>
</dbReference>
<comment type="subcellular location">
    <subcellularLocation>
        <location evidence="5">Cytoplasm</location>
    </subcellularLocation>
    <text evidence="5">Associated with two foci at the outer edges of the nucleoid region in young cells, and at four foci within both cell halves in older cells.</text>
</comment>
<gene>
    <name evidence="5" type="primary">scpB</name>
    <name evidence="6" type="ORF">FC07_GL000808</name>
</gene>
<evidence type="ECO:0000313" key="6">
    <source>
        <dbReference type="EMBL" id="KRK34242.1"/>
    </source>
</evidence>
<dbReference type="PANTHER" id="PTHR34298">
    <property type="entry name" value="SEGREGATION AND CONDENSATION PROTEIN B"/>
    <property type="match status" value="1"/>
</dbReference>
<dbReference type="Pfam" id="PF04079">
    <property type="entry name" value="SMC_ScpB"/>
    <property type="match status" value="1"/>
</dbReference>
<evidence type="ECO:0000256" key="4">
    <source>
        <dbReference type="ARBA" id="ARBA00023306"/>
    </source>
</evidence>
<dbReference type="RefSeq" id="WP_057905220.1">
    <property type="nucleotide sequence ID" value="NZ_AZDA01000093.1"/>
</dbReference>
<evidence type="ECO:0000256" key="1">
    <source>
        <dbReference type="ARBA" id="ARBA00022490"/>
    </source>
</evidence>
<dbReference type="OrthoDB" id="9806226at2"/>
<keyword evidence="1 5" id="KW-0963">Cytoplasm</keyword>
<evidence type="ECO:0000256" key="2">
    <source>
        <dbReference type="ARBA" id="ARBA00022618"/>
    </source>
</evidence>
<keyword evidence="7" id="KW-1185">Reference proteome</keyword>
<organism evidence="6 7">
    <name type="scientific">Loigolactobacillus bifermentans DSM 20003</name>
    <dbReference type="NCBI Taxonomy" id="1423726"/>
    <lineage>
        <taxon>Bacteria</taxon>
        <taxon>Bacillati</taxon>
        <taxon>Bacillota</taxon>
        <taxon>Bacilli</taxon>
        <taxon>Lactobacillales</taxon>
        <taxon>Lactobacillaceae</taxon>
        <taxon>Loigolactobacillus</taxon>
    </lineage>
</organism>
<evidence type="ECO:0000256" key="3">
    <source>
        <dbReference type="ARBA" id="ARBA00022829"/>
    </source>
</evidence>
<dbReference type="SUPFAM" id="SSF46785">
    <property type="entry name" value="Winged helix' DNA-binding domain"/>
    <property type="match status" value="2"/>
</dbReference>
<dbReference type="Gene3D" id="1.10.10.10">
    <property type="entry name" value="Winged helix-like DNA-binding domain superfamily/Winged helix DNA-binding domain"/>
    <property type="match status" value="2"/>
</dbReference>
<dbReference type="AlphaFoldDB" id="A0A0R1GRY5"/>
<dbReference type="NCBIfam" id="TIGR00281">
    <property type="entry name" value="SMC-Scp complex subunit ScpB"/>
    <property type="match status" value="1"/>
</dbReference>
<dbReference type="PIRSF" id="PIRSF019345">
    <property type="entry name" value="ScpB"/>
    <property type="match status" value="1"/>
</dbReference>
<comment type="caution">
    <text evidence="6">The sequence shown here is derived from an EMBL/GenBank/DDBJ whole genome shotgun (WGS) entry which is preliminary data.</text>
</comment>
<dbReference type="InterPro" id="IPR005234">
    <property type="entry name" value="ScpB_csome_segregation"/>
</dbReference>
<dbReference type="InterPro" id="IPR036388">
    <property type="entry name" value="WH-like_DNA-bd_sf"/>
</dbReference>
<protein>
    <recommendedName>
        <fullName evidence="5">Segregation and condensation protein B</fullName>
    </recommendedName>
</protein>
<keyword evidence="4 5" id="KW-0131">Cell cycle</keyword>
<proteinExistence type="inferred from homology"/>
<comment type="subunit">
    <text evidence="5">Homodimer. Homodimerization may be required to stabilize the binding of ScpA to the Smc head domains. Component of a cohesin-like complex composed of ScpA, ScpB and the Smc homodimer, in which ScpA and ScpB bind to the head domain of Smc. The presence of the three proteins is required for the association of the complex with DNA.</text>
</comment>
<comment type="function">
    <text evidence="5">Participates in chromosomal partition during cell division. May act via the formation of a condensin-like complex containing Smc and ScpA that pull DNA away from mid-cell into both cell halves.</text>
</comment>
<dbReference type="EMBL" id="AZDA01000093">
    <property type="protein sequence ID" value="KRK34242.1"/>
    <property type="molecule type" value="Genomic_DNA"/>
</dbReference>
<sequence length="198" mass="22011">MNLNATIEGLLFVAGDEGLSLDQLDELLPENPATISHALTRLKQDLQADHQRGLVLLQFGEHFKLATKKELAPVIKQYFSAPLSTNLGQATLETLAIIAYQQPVTRVDIDEIRGVQSSGAIQKLVLRQLVEAKGRKEAPGRPILYGTSDFFLDYFELKDLTQLPPLPEPEELAAPETNDLFATFQAQLNQDETKKDED</sequence>
<evidence type="ECO:0000313" key="7">
    <source>
        <dbReference type="Proteomes" id="UP000051461"/>
    </source>
</evidence>
<dbReference type="GO" id="GO:0005737">
    <property type="term" value="C:cytoplasm"/>
    <property type="evidence" value="ECO:0007669"/>
    <property type="project" value="UniProtKB-SubCell"/>
</dbReference>
<keyword evidence="3 5" id="KW-0159">Chromosome partition</keyword>
<comment type="similarity">
    <text evidence="5">Belongs to the ScpB family.</text>
</comment>
<reference evidence="6 7" key="1">
    <citation type="journal article" date="2015" name="Genome Announc.">
        <title>Expanding the biotechnology potential of lactobacilli through comparative genomics of 213 strains and associated genera.</title>
        <authorList>
            <person name="Sun Z."/>
            <person name="Harris H.M."/>
            <person name="McCann A."/>
            <person name="Guo C."/>
            <person name="Argimon S."/>
            <person name="Zhang W."/>
            <person name="Yang X."/>
            <person name="Jeffery I.B."/>
            <person name="Cooney J.C."/>
            <person name="Kagawa T.F."/>
            <person name="Liu W."/>
            <person name="Song Y."/>
            <person name="Salvetti E."/>
            <person name="Wrobel A."/>
            <person name="Rasinkangas P."/>
            <person name="Parkhill J."/>
            <person name="Rea M.C."/>
            <person name="O'Sullivan O."/>
            <person name="Ritari J."/>
            <person name="Douillard F.P."/>
            <person name="Paul Ross R."/>
            <person name="Yang R."/>
            <person name="Briner A.E."/>
            <person name="Felis G.E."/>
            <person name="de Vos W.M."/>
            <person name="Barrangou R."/>
            <person name="Klaenhammer T.R."/>
            <person name="Caufield P.W."/>
            <person name="Cui Y."/>
            <person name="Zhang H."/>
            <person name="O'Toole P.W."/>
        </authorList>
    </citation>
    <scope>NUCLEOTIDE SEQUENCE [LARGE SCALE GENOMIC DNA]</scope>
    <source>
        <strain evidence="6 7">DSM 20003</strain>
    </source>
</reference>
<dbReference type="Proteomes" id="UP000051461">
    <property type="component" value="Unassembled WGS sequence"/>
</dbReference>
<keyword evidence="2 5" id="KW-0132">Cell division</keyword>
<dbReference type="GO" id="GO:0006260">
    <property type="term" value="P:DNA replication"/>
    <property type="evidence" value="ECO:0007669"/>
    <property type="project" value="UniProtKB-UniRule"/>
</dbReference>
<dbReference type="STRING" id="1423726.FC07_GL000808"/>
<dbReference type="GO" id="GO:0051304">
    <property type="term" value="P:chromosome separation"/>
    <property type="evidence" value="ECO:0007669"/>
    <property type="project" value="InterPro"/>
</dbReference>
<accession>A0A0R1GRY5</accession>
<dbReference type="InterPro" id="IPR036390">
    <property type="entry name" value="WH_DNA-bd_sf"/>
</dbReference>
<dbReference type="PATRIC" id="fig|1423726.3.peg.831"/>
<dbReference type="GO" id="GO:0051301">
    <property type="term" value="P:cell division"/>
    <property type="evidence" value="ECO:0007669"/>
    <property type="project" value="UniProtKB-KW"/>
</dbReference>